<evidence type="ECO:0000256" key="1">
    <source>
        <dbReference type="SAM" id="SignalP"/>
    </source>
</evidence>
<evidence type="ECO:0000313" key="2">
    <source>
        <dbReference type="EMBL" id="KMO40878.1"/>
    </source>
</evidence>
<comment type="caution">
    <text evidence="2">The sequence shown here is derived from an EMBL/GenBank/DDBJ whole genome shotgun (WGS) entry which is preliminary data.</text>
</comment>
<accession>A0A0J6T5N8</accession>
<reference evidence="2 3" key="1">
    <citation type="submission" date="2015-03" db="EMBL/GenBank/DDBJ databases">
        <title>Genome sequencing of Methylobacterium variabile DSM 16961.</title>
        <authorList>
            <person name="Chaudhry V."/>
            <person name="Patil P.B."/>
        </authorList>
    </citation>
    <scope>NUCLEOTIDE SEQUENCE [LARGE SCALE GENOMIC DNA]</scope>
    <source>
        <strain evidence="2 3">DSM 16961</strain>
    </source>
</reference>
<proteinExistence type="predicted"/>
<protein>
    <submittedName>
        <fullName evidence="2">Uncharacterized protein</fullName>
    </submittedName>
</protein>
<organism evidence="2 3">
    <name type="scientific">Methylobacterium variabile</name>
    <dbReference type="NCBI Taxonomy" id="298794"/>
    <lineage>
        <taxon>Bacteria</taxon>
        <taxon>Pseudomonadati</taxon>
        <taxon>Pseudomonadota</taxon>
        <taxon>Alphaproteobacteria</taxon>
        <taxon>Hyphomicrobiales</taxon>
        <taxon>Methylobacteriaceae</taxon>
        <taxon>Methylobacterium</taxon>
    </lineage>
</organism>
<dbReference type="EMBL" id="LABY01000040">
    <property type="protein sequence ID" value="KMO40878.1"/>
    <property type="molecule type" value="Genomic_DNA"/>
</dbReference>
<dbReference type="PATRIC" id="fig|298794.3.peg.5556"/>
<keyword evidence="3" id="KW-1185">Reference proteome</keyword>
<keyword evidence="1" id="KW-0732">Signal</keyword>
<feature type="signal peptide" evidence="1">
    <location>
        <begin position="1"/>
        <end position="39"/>
    </location>
</feature>
<feature type="chain" id="PRO_5005281899" evidence="1">
    <location>
        <begin position="40"/>
        <end position="190"/>
    </location>
</feature>
<sequence length="190" mass="21128">MAVSRFAEVPARPCGRRGCAVAALLLAIGMRVLTGPATAQETDRSYWLAFGKPVQLCPRARRWIPAKLVGEAWGVVASGVVLCRDRGRHYALTVEYLNLRIDPAERGRSGGDFARFDWLGLALFRPDRRGGTEWLFDTARPVEGELRREGARRLAFGGIAFRVPKVRARLATNLLFYLTFGARMVAVRVL</sequence>
<dbReference type="Proteomes" id="UP000035955">
    <property type="component" value="Unassembled WGS sequence"/>
</dbReference>
<dbReference type="AlphaFoldDB" id="A0A0J6T5N8"/>
<evidence type="ECO:0000313" key="3">
    <source>
        <dbReference type="Proteomes" id="UP000035955"/>
    </source>
</evidence>
<name>A0A0J6T5N8_9HYPH</name>
<dbReference type="RefSeq" id="WP_048443402.1">
    <property type="nucleotide sequence ID" value="NZ_LABY01000040.1"/>
</dbReference>
<gene>
    <name evidence="2" type="ORF">VQ02_06790</name>
</gene>